<dbReference type="GO" id="GO:0036431">
    <property type="term" value="F:dCMP kinase activity"/>
    <property type="evidence" value="ECO:0007669"/>
    <property type="project" value="InterPro"/>
</dbReference>
<protein>
    <recommendedName>
        <fullName evidence="8">Cytidylate kinase</fullName>
        <shortName evidence="8">CK</shortName>
        <ecNumber evidence="8">2.7.4.25</ecNumber>
    </recommendedName>
    <alternativeName>
        <fullName evidence="8">Cytidine monophosphate kinase</fullName>
        <shortName evidence="8">CMP kinase</shortName>
    </alternativeName>
</protein>
<comment type="caution">
    <text evidence="10">The sequence shown here is derived from an EMBL/GenBank/DDBJ whole genome shotgun (WGS) entry which is preliminary data.</text>
</comment>
<evidence type="ECO:0000256" key="7">
    <source>
        <dbReference type="ARBA" id="ARBA00048478"/>
    </source>
</evidence>
<dbReference type="NCBIfam" id="TIGR00017">
    <property type="entry name" value="cmk"/>
    <property type="match status" value="1"/>
</dbReference>
<evidence type="ECO:0000256" key="2">
    <source>
        <dbReference type="ARBA" id="ARBA00022679"/>
    </source>
</evidence>
<dbReference type="InterPro" id="IPR027417">
    <property type="entry name" value="P-loop_NTPase"/>
</dbReference>
<keyword evidence="3 8" id="KW-0547">Nucleotide-binding</keyword>
<dbReference type="EMBL" id="JACJKY010000009">
    <property type="protein sequence ID" value="MBM6920916.1"/>
    <property type="molecule type" value="Genomic_DNA"/>
</dbReference>
<sequence length="225" mass="24113">MFSVAIDGPAGAGKSSVARRAAAALSFIYVDTGALYRAVGYCAAQKGSDTKSAAEVEPLLDSISVDLKFVNGEQRVFANGEDVSEAIRTPDMAMHASNVSAIPAVRAKLLDMQRSLAARNNVIMDGRDIGTVVLPNAQVKIFLTASPESRAMRRLADHKARGEEISFETLLDDIKRRDEADSTRAAAPLKQAEDAVLVDTTELSFEESVETVIALIQKGMNQGKE</sequence>
<dbReference type="InterPro" id="IPR011994">
    <property type="entry name" value="Cytidylate_kinase_dom"/>
</dbReference>
<keyword evidence="5 8" id="KW-0067">ATP-binding</keyword>
<keyword evidence="2 8" id="KW-0808">Transferase</keyword>
<evidence type="ECO:0000256" key="1">
    <source>
        <dbReference type="ARBA" id="ARBA00009427"/>
    </source>
</evidence>
<comment type="similarity">
    <text evidence="1 8">Belongs to the cytidylate kinase family. Type 1 subfamily.</text>
</comment>
<keyword evidence="11" id="KW-1185">Reference proteome</keyword>
<dbReference type="GO" id="GO:0015949">
    <property type="term" value="P:nucleobase-containing small molecule interconversion"/>
    <property type="evidence" value="ECO:0007669"/>
    <property type="project" value="TreeGrafter"/>
</dbReference>
<evidence type="ECO:0000256" key="5">
    <source>
        <dbReference type="ARBA" id="ARBA00022840"/>
    </source>
</evidence>
<dbReference type="CDD" id="cd02020">
    <property type="entry name" value="CMPK"/>
    <property type="match status" value="1"/>
</dbReference>
<evidence type="ECO:0000256" key="8">
    <source>
        <dbReference type="HAMAP-Rule" id="MF_00238"/>
    </source>
</evidence>
<evidence type="ECO:0000259" key="9">
    <source>
        <dbReference type="Pfam" id="PF02224"/>
    </source>
</evidence>
<feature type="domain" description="Cytidylate kinase" evidence="9">
    <location>
        <begin position="4"/>
        <end position="217"/>
    </location>
</feature>
<evidence type="ECO:0000313" key="10">
    <source>
        <dbReference type="EMBL" id="MBM6920916.1"/>
    </source>
</evidence>
<evidence type="ECO:0000313" key="11">
    <source>
        <dbReference type="Proteomes" id="UP000774750"/>
    </source>
</evidence>
<proteinExistence type="inferred from homology"/>
<dbReference type="InterPro" id="IPR003136">
    <property type="entry name" value="Cytidylate_kin"/>
</dbReference>
<accession>A0A938X820</accession>
<dbReference type="SUPFAM" id="SSF52540">
    <property type="entry name" value="P-loop containing nucleoside triphosphate hydrolases"/>
    <property type="match status" value="1"/>
</dbReference>
<dbReference type="EC" id="2.7.4.25" evidence="8"/>
<comment type="subcellular location">
    <subcellularLocation>
        <location evidence="8">Cytoplasm</location>
    </subcellularLocation>
</comment>
<keyword evidence="4 8" id="KW-0418">Kinase</keyword>
<evidence type="ECO:0000256" key="6">
    <source>
        <dbReference type="ARBA" id="ARBA00047615"/>
    </source>
</evidence>
<keyword evidence="8" id="KW-0963">Cytoplasm</keyword>
<name>A0A938X820_9FIRM</name>
<dbReference type="Pfam" id="PF02224">
    <property type="entry name" value="Cytidylate_kin"/>
    <property type="match status" value="1"/>
</dbReference>
<comment type="catalytic activity">
    <reaction evidence="7 8">
        <text>CMP + ATP = CDP + ADP</text>
        <dbReference type="Rhea" id="RHEA:11600"/>
        <dbReference type="ChEBI" id="CHEBI:30616"/>
        <dbReference type="ChEBI" id="CHEBI:58069"/>
        <dbReference type="ChEBI" id="CHEBI:60377"/>
        <dbReference type="ChEBI" id="CHEBI:456216"/>
        <dbReference type="EC" id="2.7.4.25"/>
    </reaction>
</comment>
<comment type="catalytic activity">
    <reaction evidence="6 8">
        <text>dCMP + ATP = dCDP + ADP</text>
        <dbReference type="Rhea" id="RHEA:25094"/>
        <dbReference type="ChEBI" id="CHEBI:30616"/>
        <dbReference type="ChEBI" id="CHEBI:57566"/>
        <dbReference type="ChEBI" id="CHEBI:58593"/>
        <dbReference type="ChEBI" id="CHEBI:456216"/>
        <dbReference type="EC" id="2.7.4.25"/>
    </reaction>
</comment>
<dbReference type="AlphaFoldDB" id="A0A938X820"/>
<organism evidence="10 11">
    <name type="scientific">Merdimmobilis hominis</name>
    <dbReference type="NCBI Taxonomy" id="2897707"/>
    <lineage>
        <taxon>Bacteria</taxon>
        <taxon>Bacillati</taxon>
        <taxon>Bacillota</taxon>
        <taxon>Clostridia</taxon>
        <taxon>Eubacteriales</taxon>
        <taxon>Oscillospiraceae</taxon>
        <taxon>Merdimmobilis</taxon>
    </lineage>
</organism>
<reference evidence="10" key="2">
    <citation type="journal article" date="2021" name="Sci. Rep.">
        <title>The distribution of antibiotic resistance genes in chicken gut microbiota commensals.</title>
        <authorList>
            <person name="Juricova H."/>
            <person name="Matiasovicova J."/>
            <person name="Kubasova T."/>
            <person name="Cejkova D."/>
            <person name="Rychlik I."/>
        </authorList>
    </citation>
    <scope>NUCLEOTIDE SEQUENCE</scope>
    <source>
        <strain evidence="10">An559</strain>
    </source>
</reference>
<evidence type="ECO:0000256" key="4">
    <source>
        <dbReference type="ARBA" id="ARBA00022777"/>
    </source>
</evidence>
<gene>
    <name evidence="8" type="primary">cmk</name>
    <name evidence="10" type="ORF">H6A12_07105</name>
</gene>
<dbReference type="GO" id="GO:0005829">
    <property type="term" value="C:cytosol"/>
    <property type="evidence" value="ECO:0007669"/>
    <property type="project" value="TreeGrafter"/>
</dbReference>
<dbReference type="PANTHER" id="PTHR21299">
    <property type="entry name" value="CYTIDYLATE KINASE/PANTOATE-BETA-ALANINE LIGASE"/>
    <property type="match status" value="1"/>
</dbReference>
<dbReference type="GO" id="GO:0005524">
    <property type="term" value="F:ATP binding"/>
    <property type="evidence" value="ECO:0007669"/>
    <property type="project" value="UniProtKB-UniRule"/>
</dbReference>
<dbReference type="Proteomes" id="UP000774750">
    <property type="component" value="Unassembled WGS sequence"/>
</dbReference>
<dbReference type="PANTHER" id="PTHR21299:SF2">
    <property type="entry name" value="CYTIDYLATE KINASE"/>
    <property type="match status" value="1"/>
</dbReference>
<reference evidence="10" key="1">
    <citation type="submission" date="2020-08" db="EMBL/GenBank/DDBJ databases">
        <authorList>
            <person name="Cejkova D."/>
            <person name="Kubasova T."/>
            <person name="Jahodarova E."/>
            <person name="Rychlik I."/>
        </authorList>
    </citation>
    <scope>NUCLEOTIDE SEQUENCE</scope>
    <source>
        <strain evidence="10">An559</strain>
    </source>
</reference>
<dbReference type="HAMAP" id="MF_00238">
    <property type="entry name" value="Cytidyl_kinase_type1"/>
    <property type="match status" value="1"/>
</dbReference>
<feature type="binding site" evidence="8">
    <location>
        <begin position="8"/>
        <end position="16"/>
    </location>
    <ligand>
        <name>ATP</name>
        <dbReference type="ChEBI" id="CHEBI:30616"/>
    </ligand>
</feature>
<evidence type="ECO:0000256" key="3">
    <source>
        <dbReference type="ARBA" id="ARBA00022741"/>
    </source>
</evidence>
<dbReference type="GO" id="GO:0006220">
    <property type="term" value="P:pyrimidine nucleotide metabolic process"/>
    <property type="evidence" value="ECO:0007669"/>
    <property type="project" value="UniProtKB-UniRule"/>
</dbReference>
<dbReference type="RefSeq" id="WP_204446345.1">
    <property type="nucleotide sequence ID" value="NZ_JACJKY010000009.1"/>
</dbReference>
<dbReference type="Gene3D" id="3.40.50.300">
    <property type="entry name" value="P-loop containing nucleotide triphosphate hydrolases"/>
    <property type="match status" value="1"/>
</dbReference>